<evidence type="ECO:0000313" key="3">
    <source>
        <dbReference type="Proteomes" id="UP000295122"/>
    </source>
</evidence>
<dbReference type="Pfam" id="PF06186">
    <property type="entry name" value="DUF992"/>
    <property type="match status" value="1"/>
</dbReference>
<accession>A0A4R7C8V9</accession>
<dbReference type="RefSeq" id="WP_133769689.1">
    <property type="nucleotide sequence ID" value="NZ_SNZR01000011.1"/>
</dbReference>
<keyword evidence="3" id="KW-1185">Reference proteome</keyword>
<dbReference type="InterPro" id="IPR009333">
    <property type="entry name" value="DUF992"/>
</dbReference>
<evidence type="ECO:0000313" key="2">
    <source>
        <dbReference type="EMBL" id="TDR94831.1"/>
    </source>
</evidence>
<dbReference type="Proteomes" id="UP000295122">
    <property type="component" value="Unassembled WGS sequence"/>
</dbReference>
<reference evidence="2 3" key="1">
    <citation type="submission" date="2019-03" db="EMBL/GenBank/DDBJ databases">
        <title>Genomic Encyclopedia of Type Strains, Phase IV (KMG-IV): sequencing the most valuable type-strain genomes for metagenomic binning, comparative biology and taxonomic classification.</title>
        <authorList>
            <person name="Goeker M."/>
        </authorList>
    </citation>
    <scope>NUCLEOTIDE SEQUENCE [LARGE SCALE GENOMIC DNA]</scope>
    <source>
        <strain evidence="2 3">DSM 25903</strain>
    </source>
</reference>
<name>A0A4R7C8V9_9HYPH</name>
<keyword evidence="1" id="KW-0732">Signal</keyword>
<dbReference type="AlphaFoldDB" id="A0A4R7C8V9"/>
<comment type="caution">
    <text evidence="2">The sequence shown here is derived from an EMBL/GenBank/DDBJ whole genome shotgun (WGS) entry which is preliminary data.</text>
</comment>
<feature type="chain" id="PRO_5020836476" evidence="1">
    <location>
        <begin position="25"/>
        <end position="164"/>
    </location>
</feature>
<protein>
    <submittedName>
        <fullName evidence="2">Uncharacterized protein DUF992</fullName>
    </submittedName>
</protein>
<gene>
    <name evidence="2" type="ORF">EV668_2121</name>
</gene>
<dbReference type="EMBL" id="SNZR01000011">
    <property type="protein sequence ID" value="TDR94831.1"/>
    <property type="molecule type" value="Genomic_DNA"/>
</dbReference>
<organism evidence="2 3">
    <name type="scientific">Enterovirga rhinocerotis</name>
    <dbReference type="NCBI Taxonomy" id="1339210"/>
    <lineage>
        <taxon>Bacteria</taxon>
        <taxon>Pseudomonadati</taxon>
        <taxon>Pseudomonadota</taxon>
        <taxon>Alphaproteobacteria</taxon>
        <taxon>Hyphomicrobiales</taxon>
        <taxon>Methylobacteriaceae</taxon>
        <taxon>Enterovirga</taxon>
    </lineage>
</organism>
<evidence type="ECO:0000256" key="1">
    <source>
        <dbReference type="SAM" id="SignalP"/>
    </source>
</evidence>
<dbReference type="OrthoDB" id="7362478at2"/>
<feature type="signal peptide" evidence="1">
    <location>
        <begin position="1"/>
        <end position="24"/>
    </location>
</feature>
<sequence>MIRTLSALAVAALATTALPQVASAQVVQAGVLRCTAAAGSGWVLGSQKRVACVWRNPYGEIEHYDGVASTLGIDIGYTSISSMAWGVIAPAGNVRGGLSGNFGGVGLQATVAVGVGANAMIGGFQNQFMLQPLSVTGQEGLNGQVGLTGLSLALRTVTPPRRHR</sequence>
<proteinExistence type="predicted"/>